<dbReference type="SUPFAM" id="SSF82714">
    <property type="entry name" value="Multidrug efflux transporter AcrB TolC docking domain, DN and DC subdomains"/>
    <property type="match status" value="2"/>
</dbReference>
<dbReference type="InterPro" id="IPR027463">
    <property type="entry name" value="AcrB_DN_DC_subdom"/>
</dbReference>
<feature type="transmembrane region" description="Helical" evidence="1">
    <location>
        <begin position="468"/>
        <end position="487"/>
    </location>
</feature>
<sequence length="1046" mass="114342">MSSLPEFDTNRGIIPWFARNSVAANLLMIVIIAVGLGTAFNIQRTIQPDFEINIVQITVPYPGATPDEVERGVVLKIEEALKDIESIESLESTASESIAILTAEVYEGYDTLAVMDEIKSAVDGIVSFPEQAERPIIKRVEFQNHALNVQLYGDIDERGLKELAEQVKLELTLDENIAFVQINGARDFEISIEVSENTLLQYGLTLSEVADAIRRSSLDLPGGSIKTANGDILLRTRGQARSQHEFERVVLITYPDGTRLTLGDIATINDGFVEQDGFSFFDSQNSIGLQVFAVGNQDLIKVATAAKQYVEKKRGNLPEGVNIATWADITFYLEGRMTMMMENLGMGALLVFIVLGMFLNIKLAFWVMVGLPICFLGALVMMPFAGISLNMLSLFGFILVLGIVVDDAIIIGESAYAEAENKGHSIDSVITGALRVATPATFGVLTTIMAFSPTLFTEGAFSPFPEAVGWVVILCLSFSLIESKWILPAHLAHSTPGTTGIWLKIDKIPQFFNGKLNHFVTEYYRPFIHKAIENRYLTGSIFSAMLIITIGLIAGGIVRFVMIPEVPSDFIKANLEMIEGTPEAQTRQAFEYMDKALTKVDLDYQREHLNSSNKRLISHVQAFATSGRTVSFMVELTKNELRDIDGNEIARRWREEIGDIPGSKILAISSADQTSGPAISLKLSSSSNTELDAAAKEIEEALSHYKGVFDIRNGASAIQDEIVLDIKPSAEVLGISSATLGRQLRDAFYGAEAQRIQRGNDEVKVMVRYPSDARTTISDLQNMYIRSADSAYVPLSSVASMSIEPGFSERKRVDGERSVTVTAQVDKTYTAPDKVTSTIMNTLVKDIFPEKYPSVIVQLSGESEESGVLMKSLAIGFVLALFGIYALLAIPLRSYLQPLIIMGVIPFGIIGAVVGHIVLNMSFSMMSFFGVIALSGVVVNDSLIMVDFINSAIARGDRLIDAVVDSGCLRFRAILLTSLTTFFGLLPMLLESSLQAQFVIPMAVSLGFGIIFATVITLILIPCLYIVLDDVKAFFGSSKALANSSH</sequence>
<dbReference type="OrthoDB" id="5287122at2"/>
<dbReference type="Gene3D" id="3.30.70.1320">
    <property type="entry name" value="Multidrug efflux transporter AcrB pore domain like"/>
    <property type="match status" value="1"/>
</dbReference>
<dbReference type="AlphaFoldDB" id="A0A2S4HE55"/>
<feature type="transmembrane region" description="Helical" evidence="1">
    <location>
        <begin position="926"/>
        <end position="949"/>
    </location>
</feature>
<feature type="transmembrane region" description="Helical" evidence="1">
    <location>
        <begin position="436"/>
        <end position="456"/>
    </location>
</feature>
<proteinExistence type="predicted"/>
<dbReference type="SUPFAM" id="SSF82866">
    <property type="entry name" value="Multidrug efflux transporter AcrB transmembrane domain"/>
    <property type="match status" value="2"/>
</dbReference>
<keyword evidence="1" id="KW-0812">Transmembrane</keyword>
<keyword evidence="1" id="KW-1133">Transmembrane helix</keyword>
<evidence type="ECO:0000313" key="2">
    <source>
        <dbReference type="EMBL" id="POP52247.1"/>
    </source>
</evidence>
<feature type="transmembrane region" description="Helical" evidence="1">
    <location>
        <begin position="873"/>
        <end position="892"/>
    </location>
</feature>
<organism evidence="2 3">
    <name type="scientific">Zhongshania marina</name>
    <dbReference type="NCBI Taxonomy" id="2304603"/>
    <lineage>
        <taxon>Bacteria</taxon>
        <taxon>Pseudomonadati</taxon>
        <taxon>Pseudomonadota</taxon>
        <taxon>Gammaproteobacteria</taxon>
        <taxon>Cellvibrionales</taxon>
        <taxon>Spongiibacteraceae</taxon>
        <taxon>Zhongshania</taxon>
    </lineage>
</organism>
<protein>
    <submittedName>
        <fullName evidence="2">Acriflavin resistance protein</fullName>
    </submittedName>
</protein>
<dbReference type="Gene3D" id="3.30.70.1430">
    <property type="entry name" value="Multidrug efflux transporter AcrB pore domain"/>
    <property type="match status" value="2"/>
</dbReference>
<dbReference type="InterPro" id="IPR001036">
    <property type="entry name" value="Acrflvin-R"/>
</dbReference>
<feature type="transmembrane region" description="Helical" evidence="1">
    <location>
        <begin position="541"/>
        <end position="562"/>
    </location>
</feature>
<dbReference type="Gene3D" id="3.30.2090.10">
    <property type="entry name" value="Multidrug efflux transporter AcrB TolC docking domain, DN and DC subdomains"/>
    <property type="match status" value="2"/>
</dbReference>
<dbReference type="GO" id="GO:0042910">
    <property type="term" value="F:xenobiotic transmembrane transporter activity"/>
    <property type="evidence" value="ECO:0007669"/>
    <property type="project" value="TreeGrafter"/>
</dbReference>
<dbReference type="SUPFAM" id="SSF82693">
    <property type="entry name" value="Multidrug efflux transporter AcrB pore domain, PN1, PN2, PC1 and PC2 subdomains"/>
    <property type="match status" value="2"/>
</dbReference>
<dbReference type="Gene3D" id="3.30.70.1440">
    <property type="entry name" value="Multidrug efflux transporter AcrB pore domain"/>
    <property type="match status" value="1"/>
</dbReference>
<evidence type="ECO:0000256" key="1">
    <source>
        <dbReference type="SAM" id="Phobius"/>
    </source>
</evidence>
<feature type="transmembrane region" description="Helical" evidence="1">
    <location>
        <begin position="969"/>
        <end position="990"/>
    </location>
</feature>
<name>A0A2S4HE55_9GAMM</name>
<feature type="transmembrane region" description="Helical" evidence="1">
    <location>
        <begin position="22"/>
        <end position="42"/>
    </location>
</feature>
<feature type="transmembrane region" description="Helical" evidence="1">
    <location>
        <begin position="394"/>
        <end position="416"/>
    </location>
</feature>
<dbReference type="GO" id="GO:0005886">
    <property type="term" value="C:plasma membrane"/>
    <property type="evidence" value="ECO:0007669"/>
    <property type="project" value="TreeGrafter"/>
</dbReference>
<evidence type="ECO:0000313" key="3">
    <source>
        <dbReference type="Proteomes" id="UP000237222"/>
    </source>
</evidence>
<reference evidence="2" key="1">
    <citation type="submission" date="2018-01" db="EMBL/GenBank/DDBJ databases">
        <authorList>
            <person name="Yu X.-D."/>
        </authorList>
    </citation>
    <scope>NUCLEOTIDE SEQUENCE</scope>
    <source>
        <strain evidence="2">ZX-21</strain>
    </source>
</reference>
<comment type="caution">
    <text evidence="2">The sequence shown here is derived from an EMBL/GenBank/DDBJ whole genome shotgun (WGS) entry which is preliminary data.</text>
</comment>
<feature type="transmembrane region" description="Helical" evidence="1">
    <location>
        <begin position="1002"/>
        <end position="1028"/>
    </location>
</feature>
<feature type="transmembrane region" description="Helical" evidence="1">
    <location>
        <begin position="343"/>
        <end position="359"/>
    </location>
</feature>
<keyword evidence="1" id="KW-0472">Membrane</keyword>
<dbReference type="Proteomes" id="UP000237222">
    <property type="component" value="Unassembled WGS sequence"/>
</dbReference>
<dbReference type="EMBL" id="PQGG01000030">
    <property type="protein sequence ID" value="POP52247.1"/>
    <property type="molecule type" value="Genomic_DNA"/>
</dbReference>
<dbReference type="PANTHER" id="PTHR32063:SF33">
    <property type="entry name" value="RND SUPERFAMILY EFFLUX PUMP PERMEASE COMPONENT"/>
    <property type="match status" value="1"/>
</dbReference>
<dbReference type="RefSeq" id="WP_103684862.1">
    <property type="nucleotide sequence ID" value="NZ_PQGG01000030.1"/>
</dbReference>
<feature type="transmembrane region" description="Helical" evidence="1">
    <location>
        <begin position="365"/>
        <end position="387"/>
    </location>
</feature>
<gene>
    <name evidence="2" type="ORF">C0068_12760</name>
</gene>
<accession>A0A2S4HE55</accession>
<feature type="transmembrane region" description="Helical" evidence="1">
    <location>
        <begin position="898"/>
        <end position="919"/>
    </location>
</feature>
<dbReference type="Gene3D" id="1.20.1640.10">
    <property type="entry name" value="Multidrug efflux transporter AcrB transmembrane domain"/>
    <property type="match status" value="2"/>
</dbReference>
<dbReference type="PANTHER" id="PTHR32063">
    <property type="match status" value="1"/>
</dbReference>
<dbReference type="PRINTS" id="PR00702">
    <property type="entry name" value="ACRIFLAVINRP"/>
</dbReference>
<dbReference type="Pfam" id="PF00873">
    <property type="entry name" value="ACR_tran"/>
    <property type="match status" value="1"/>
</dbReference>